<reference evidence="2" key="1">
    <citation type="submission" date="2018-11" db="EMBL/GenBank/DDBJ databases">
        <authorList>
            <consortium name="Pathogen Informatics"/>
        </authorList>
    </citation>
    <scope>NUCLEOTIDE SEQUENCE</scope>
</reference>
<dbReference type="Proteomes" id="UP000784294">
    <property type="component" value="Unassembled WGS sequence"/>
</dbReference>
<gene>
    <name evidence="2" type="ORF">PXEA_LOCUS18308</name>
</gene>
<feature type="region of interest" description="Disordered" evidence="1">
    <location>
        <begin position="252"/>
        <end position="274"/>
    </location>
</feature>
<protein>
    <submittedName>
        <fullName evidence="2">Uncharacterized protein</fullName>
    </submittedName>
</protein>
<name>A0A3S5A143_9PLAT</name>
<feature type="non-terminal residue" evidence="2">
    <location>
        <position position="286"/>
    </location>
</feature>
<dbReference type="AlphaFoldDB" id="A0A3S5A143"/>
<dbReference type="EMBL" id="CAAALY010070218">
    <property type="protein sequence ID" value="VEL24868.1"/>
    <property type="molecule type" value="Genomic_DNA"/>
</dbReference>
<sequence length="286" mass="30292">MEERVCLCDGIPKSRPGGSLLTDFSCMAVSHPTPYNQQFVPCCTRIQQFKHLPLETSSPPTSCISSKGNSDAEEAIVTAPVTTSGITLDNPPNGSGPDASRVGCDSVAVITTKHKTALHLAAPRTPGSPTHRVTASIGGLAGISGLQCRLVAPNACSVEAPSGGSLPLLSLLQTTVCDHPLRPPPLGNHLRHPQPKLQHCPPELHLDPHHHTCHLKQCRQYLEACQSQLSVGQTPSTFSRQSEIENANVISEIGPRSITPSSSASSSATTTTTTEDDICEKLKLKL</sequence>
<keyword evidence="3" id="KW-1185">Reference proteome</keyword>
<proteinExistence type="predicted"/>
<evidence type="ECO:0000313" key="3">
    <source>
        <dbReference type="Proteomes" id="UP000784294"/>
    </source>
</evidence>
<organism evidence="2 3">
    <name type="scientific">Protopolystoma xenopodis</name>
    <dbReference type="NCBI Taxonomy" id="117903"/>
    <lineage>
        <taxon>Eukaryota</taxon>
        <taxon>Metazoa</taxon>
        <taxon>Spiralia</taxon>
        <taxon>Lophotrochozoa</taxon>
        <taxon>Platyhelminthes</taxon>
        <taxon>Monogenea</taxon>
        <taxon>Polyopisthocotylea</taxon>
        <taxon>Polystomatidea</taxon>
        <taxon>Polystomatidae</taxon>
        <taxon>Protopolystoma</taxon>
    </lineage>
</organism>
<comment type="caution">
    <text evidence="2">The sequence shown here is derived from an EMBL/GenBank/DDBJ whole genome shotgun (WGS) entry which is preliminary data.</text>
</comment>
<feature type="compositionally biased region" description="Low complexity" evidence="1">
    <location>
        <begin position="261"/>
        <end position="273"/>
    </location>
</feature>
<evidence type="ECO:0000256" key="1">
    <source>
        <dbReference type="SAM" id="MobiDB-lite"/>
    </source>
</evidence>
<accession>A0A3S5A143</accession>
<evidence type="ECO:0000313" key="2">
    <source>
        <dbReference type="EMBL" id="VEL24868.1"/>
    </source>
</evidence>